<proteinExistence type="predicted"/>
<gene>
    <name evidence="1" type="ORF">RFULGI_LOCUS10358</name>
</gene>
<sequence>MATTTAMNASIMITDLDGEGATVDCRAMGWVSGIDDPLDLEVEDEAELLPFVHDEIS</sequence>
<organism evidence="1 2">
    <name type="scientific">Racocetra fulgida</name>
    <dbReference type="NCBI Taxonomy" id="60492"/>
    <lineage>
        <taxon>Eukaryota</taxon>
        <taxon>Fungi</taxon>
        <taxon>Fungi incertae sedis</taxon>
        <taxon>Mucoromycota</taxon>
        <taxon>Glomeromycotina</taxon>
        <taxon>Glomeromycetes</taxon>
        <taxon>Diversisporales</taxon>
        <taxon>Gigasporaceae</taxon>
        <taxon>Racocetra</taxon>
    </lineage>
</organism>
<dbReference type="EMBL" id="CAJVPZ010020320">
    <property type="protein sequence ID" value="CAG8699790.1"/>
    <property type="molecule type" value="Genomic_DNA"/>
</dbReference>
<dbReference type="AlphaFoldDB" id="A0A9N9N3D9"/>
<reference evidence="1" key="1">
    <citation type="submission" date="2021-06" db="EMBL/GenBank/DDBJ databases">
        <authorList>
            <person name="Kallberg Y."/>
            <person name="Tangrot J."/>
            <person name="Rosling A."/>
        </authorList>
    </citation>
    <scope>NUCLEOTIDE SEQUENCE</scope>
    <source>
        <strain evidence="1">IN212</strain>
    </source>
</reference>
<comment type="caution">
    <text evidence="1">The sequence shown here is derived from an EMBL/GenBank/DDBJ whole genome shotgun (WGS) entry which is preliminary data.</text>
</comment>
<evidence type="ECO:0000313" key="1">
    <source>
        <dbReference type="EMBL" id="CAG8699790.1"/>
    </source>
</evidence>
<dbReference type="Proteomes" id="UP000789396">
    <property type="component" value="Unassembled WGS sequence"/>
</dbReference>
<accession>A0A9N9N3D9</accession>
<name>A0A9N9N3D9_9GLOM</name>
<protein>
    <submittedName>
        <fullName evidence="1">9048_t:CDS:1</fullName>
    </submittedName>
</protein>
<keyword evidence="2" id="KW-1185">Reference proteome</keyword>
<evidence type="ECO:0000313" key="2">
    <source>
        <dbReference type="Proteomes" id="UP000789396"/>
    </source>
</evidence>